<evidence type="ECO:0000313" key="2">
    <source>
        <dbReference type="Proteomes" id="UP000676967"/>
    </source>
</evidence>
<name>A0ABN6C618_9ACTN</name>
<gene>
    <name evidence="1" type="ORF">Aiant_15720</name>
</gene>
<keyword evidence="2" id="KW-1185">Reference proteome</keyword>
<evidence type="ECO:0008006" key="3">
    <source>
        <dbReference type="Google" id="ProtNLM"/>
    </source>
</evidence>
<dbReference type="EMBL" id="AP023356">
    <property type="protein sequence ID" value="BCJ40915.1"/>
    <property type="molecule type" value="Genomic_DNA"/>
</dbReference>
<organism evidence="1 2">
    <name type="scientific">Actinoplanes ianthinogenes</name>
    <dbReference type="NCBI Taxonomy" id="122358"/>
    <lineage>
        <taxon>Bacteria</taxon>
        <taxon>Bacillati</taxon>
        <taxon>Actinomycetota</taxon>
        <taxon>Actinomycetes</taxon>
        <taxon>Micromonosporales</taxon>
        <taxon>Micromonosporaceae</taxon>
        <taxon>Actinoplanes</taxon>
    </lineage>
</organism>
<dbReference type="Proteomes" id="UP000676967">
    <property type="component" value="Chromosome"/>
</dbReference>
<evidence type="ECO:0000313" key="1">
    <source>
        <dbReference type="EMBL" id="BCJ40915.1"/>
    </source>
</evidence>
<accession>A0ABN6C618</accession>
<protein>
    <recommendedName>
        <fullName evidence="3">HEAT repeat protein</fullName>
    </recommendedName>
</protein>
<sequence>MIDMLAATRELLDTLDPLPSRMRMRHLAAWAATAPDRAEVCADLRAGDGYQRHLALVAALVAGDAAAIDAATHDPLPGLRSFALQAALRTGRMARRIEELPATDRRRVYRTLRARPTPAIADALIRDVQARFGDDEAAALLPACGAETVRELLPDLAHATRLAALVRHHPAVFVDYVAATLAAAAPEDLGWAWNRLAAAVLTLDPEQALGLIETYAPEDALPGDTGRYGPLAGHAPRRVLRLLTAPSRAGWLRRSTLPQVILRRLAVLPDEELAPLTRGLNGLAPLLRALPPGRRGVIYDAGLAEQDTSRFVPDHGVLELLPAAIRVREVRRLLALDEVARREQRVLDLSAFLDWPEAAAAQETAVRSGDAGERAAAWTRLVRAAGRSRDTAAVAEVVTRLTRLRNEQDPVRSAALTALAGAARLLTAGSAAALTTITTDAVEARDASGTTTMALTRLATDTLQHHVDVPELREWALHTIDLAGSEATVPMLRRFDRVLRRGQEAMVFDRLRPWITGNLARGRYAPLFAVTEALGERAWRVPGLQELLRHAAGPETKAWIAAIAITRWLEDPRQRDARVAEVLAADPSAVLLTPVWEIVATRRTDLLDEVLARPPAGRFTDERTRPVPGWAPGARRWLPRQQAAFVALHARIAGDTGIDVGERVASLRVAAPLGEPGRELVLRHLAAPEVRLAEAALGALVWTERPDLALPVLLPHAGDDRARVAMYAAARAAKHLPPAALAGPFAELLDTSAAVKITSRKEAVRILARYGPPDSMDRLLAVHTAPEQHRDVRAAIVGAARQRLDAEASWTVLERAIAASREERRAVLDSHPYAIPARHRPRYAALIAAACRADDREVRRAAFAKLPDWSRWAGDLTGLVVDRLTELAEPLTHIEAAALLRAAGDAALEPALSRLAATPEPQPEPGADLPARRRVEVLAQGVATLGRSLPPGAGRGALIAGMHALAARPGYLTVALSALVSLGHLDNLLEIADRCAGRPVIAARLAERVGARLREDRNPPSPAVLHDLIERLAWRGDLAGGLFAVQLVRFGAGYRWAGRWRELLLALRSHPDPDVRDDAVTVTMT</sequence>
<reference evidence="1 2" key="1">
    <citation type="submission" date="2020-08" db="EMBL/GenBank/DDBJ databases">
        <title>Whole genome shotgun sequence of Actinoplanes ianthinogenes NBRC 13996.</title>
        <authorList>
            <person name="Komaki H."/>
            <person name="Tamura T."/>
        </authorList>
    </citation>
    <scope>NUCLEOTIDE SEQUENCE [LARGE SCALE GENOMIC DNA]</scope>
    <source>
        <strain evidence="1 2">NBRC 13996</strain>
    </source>
</reference>
<proteinExistence type="predicted"/>